<evidence type="ECO:0000313" key="3">
    <source>
        <dbReference type="Proteomes" id="UP001275932"/>
    </source>
</evidence>
<keyword evidence="3" id="KW-1185">Reference proteome</keyword>
<dbReference type="Proteomes" id="UP001275932">
    <property type="component" value="Unassembled WGS sequence"/>
</dbReference>
<sequence length="793" mass="90031">MKLFLANNAKKLLAAVLTVPLLALHLHAFPRQKDFSFKDCEYKKVAIALPQNPSGQEIDAANLILKHLKKAFPKTDFFTTRNPKDAFLYKSVSLSRLPDAKKLSFFSHENTRTNVVSTRNGRIKILYSSSPVNAAGDFLRELGFEFYAPNDEIGTKLPPKNAKIKSGERIYAHGFASISLYPENLSSEAKIFARLNGNDAVLRGFSHNLSNIFTPEDMREFPEFKPTLKKYASRKYLQPKFNAENAADFAAEKAEKIFAKNPQANSFSIGINDSLNFDISIPYDIEAEDRFISGVDSISNAYYSFANEVAKKIKKSNPDKFIGLIAYLPTLRHPDFPLEKNIAPFLCIDSANFFDENFKNETIGILKSYANDGSKVRGICSYIYGAPYFVPRPVEEFEIEFIRIAKNLGFNCYFAELNPVWAYDSFKYWAIQKVLNGSEKSCRELRLEYFINYYQGAGGAAMEFFDAAKSAWANRTDSPKWLGLFMRDTVAELFPPDILKKMESSLQNAEADAKLPETKMKVAELRLEFEKTKAFVEDYFAKKELFFLKFKNAKSSEIIGALEKSKNASSKFEILAKKKSALFKNSPRNAKERSFSPPCGELLMSALKNATPLEIEKIKSLSENFNALKKASESKSELVFDFSPENFIGANDLENALGNDFIIKYIPSDKPELKIEKNGNDFALKVSNAFHFEFFKSLKLAPEEVYEINFCIDYLREISSEMFLAVSVFDAKNKCVKYKEVSIPPLPERRSDTFKIILETPINANRTVFGIYLRQSSNPVFIKKIEVRKFAKP</sequence>
<feature type="signal peptide" evidence="1">
    <location>
        <begin position="1"/>
        <end position="28"/>
    </location>
</feature>
<organism evidence="2 3">
    <name type="scientific">Intestinicryptomonas porci</name>
    <dbReference type="NCBI Taxonomy" id="2926320"/>
    <lineage>
        <taxon>Bacteria</taxon>
        <taxon>Pseudomonadati</taxon>
        <taxon>Verrucomicrobiota</taxon>
        <taxon>Opitutia</taxon>
        <taxon>Opitutales</taxon>
        <taxon>Intestinicryptomonaceae</taxon>
        <taxon>Intestinicryptomonas</taxon>
    </lineage>
</organism>
<accession>A0ABU4WE90</accession>
<protein>
    <submittedName>
        <fullName evidence="2">DUF4838 domain-containing protein</fullName>
    </submittedName>
</protein>
<gene>
    <name evidence="2" type="ORF">MOX91_01580</name>
</gene>
<comment type="caution">
    <text evidence="2">The sequence shown here is derived from an EMBL/GenBank/DDBJ whole genome shotgun (WGS) entry which is preliminary data.</text>
</comment>
<keyword evidence="1" id="KW-0732">Signal</keyword>
<dbReference type="Pfam" id="PF16126">
    <property type="entry name" value="DUF4838"/>
    <property type="match status" value="1"/>
</dbReference>
<proteinExistence type="predicted"/>
<dbReference type="RefSeq" id="WP_370396322.1">
    <property type="nucleotide sequence ID" value="NZ_JALBUT010000001.1"/>
</dbReference>
<evidence type="ECO:0000256" key="1">
    <source>
        <dbReference type="SAM" id="SignalP"/>
    </source>
</evidence>
<dbReference type="InterPro" id="IPR032287">
    <property type="entry name" value="DUF4838"/>
</dbReference>
<dbReference type="EMBL" id="JALBUT010000001">
    <property type="protein sequence ID" value="MDX8414877.1"/>
    <property type="molecule type" value="Genomic_DNA"/>
</dbReference>
<feature type="chain" id="PRO_5047101729" evidence="1">
    <location>
        <begin position="29"/>
        <end position="793"/>
    </location>
</feature>
<evidence type="ECO:0000313" key="2">
    <source>
        <dbReference type="EMBL" id="MDX8414877.1"/>
    </source>
</evidence>
<reference evidence="2 3" key="1">
    <citation type="submission" date="2022-03" db="EMBL/GenBank/DDBJ databases">
        <title>Novel taxa within the pig intestine.</title>
        <authorList>
            <person name="Wylensek D."/>
            <person name="Bishof K."/>
            <person name="Afrizal A."/>
            <person name="Clavel T."/>
        </authorList>
    </citation>
    <scope>NUCLEOTIDE SEQUENCE [LARGE SCALE GENOMIC DNA]</scope>
    <source>
        <strain evidence="2 3">CLA-KB-P66</strain>
    </source>
</reference>
<name>A0ABU4WE90_9BACT</name>